<reference evidence="2 3" key="1">
    <citation type="journal article" date="2018" name="Mol. Genet. Genomics">
        <title>The red deer Cervus elaphus genome CerEla1.0: sequencing, annotating, genes, and chromosomes.</title>
        <authorList>
            <person name="Bana N.A."/>
            <person name="Nyiri A."/>
            <person name="Nagy J."/>
            <person name="Frank K."/>
            <person name="Nagy T."/>
            <person name="Steger V."/>
            <person name="Schiller M."/>
            <person name="Lakatos P."/>
            <person name="Sugar L."/>
            <person name="Horn P."/>
            <person name="Barta E."/>
            <person name="Orosz L."/>
        </authorList>
    </citation>
    <scope>NUCLEOTIDE SEQUENCE [LARGE SCALE GENOMIC DNA]</scope>
    <source>
        <strain evidence="2">Hungarian</strain>
    </source>
</reference>
<dbReference type="InterPro" id="IPR050169">
    <property type="entry name" value="Krueppel_C2H2_ZnF"/>
</dbReference>
<dbReference type="CDD" id="cd07765">
    <property type="entry name" value="KRAB_A-box"/>
    <property type="match status" value="1"/>
</dbReference>
<dbReference type="SUPFAM" id="SSF109640">
    <property type="entry name" value="KRAB domain (Kruppel-associated box)"/>
    <property type="match status" value="1"/>
</dbReference>
<dbReference type="AlphaFoldDB" id="A0A212DCT9"/>
<organism evidence="2 3">
    <name type="scientific">Cervus elaphus hippelaphus</name>
    <name type="common">European red deer</name>
    <dbReference type="NCBI Taxonomy" id="46360"/>
    <lineage>
        <taxon>Eukaryota</taxon>
        <taxon>Metazoa</taxon>
        <taxon>Chordata</taxon>
        <taxon>Craniata</taxon>
        <taxon>Vertebrata</taxon>
        <taxon>Euteleostomi</taxon>
        <taxon>Mammalia</taxon>
        <taxon>Eutheria</taxon>
        <taxon>Laurasiatheria</taxon>
        <taxon>Artiodactyla</taxon>
        <taxon>Ruminantia</taxon>
        <taxon>Pecora</taxon>
        <taxon>Cervidae</taxon>
        <taxon>Cervinae</taxon>
        <taxon>Cervus</taxon>
    </lineage>
</organism>
<dbReference type="Gene3D" id="6.10.140.140">
    <property type="match status" value="1"/>
</dbReference>
<dbReference type="Pfam" id="PF01352">
    <property type="entry name" value="KRAB"/>
    <property type="match status" value="1"/>
</dbReference>
<evidence type="ECO:0000313" key="2">
    <source>
        <dbReference type="EMBL" id="OWK16012.1"/>
    </source>
</evidence>
<dbReference type="PANTHER" id="PTHR23232:SF151">
    <property type="entry name" value="EXPRESSED SEQUENCE AW146154-RELATED"/>
    <property type="match status" value="1"/>
</dbReference>
<dbReference type="SMART" id="SM00349">
    <property type="entry name" value="KRAB"/>
    <property type="match status" value="1"/>
</dbReference>
<dbReference type="Proteomes" id="UP000242450">
    <property type="component" value="Chromosome 4"/>
</dbReference>
<gene>
    <name evidence="2" type="ORF">Celaphus_00004917</name>
</gene>
<dbReference type="PANTHER" id="PTHR23232">
    <property type="entry name" value="KRAB DOMAIN C2H2 ZINC FINGER"/>
    <property type="match status" value="1"/>
</dbReference>
<dbReference type="InterPro" id="IPR001909">
    <property type="entry name" value="KRAB"/>
</dbReference>
<dbReference type="OrthoDB" id="9706388at2759"/>
<dbReference type="EMBL" id="MKHE01000004">
    <property type="protein sequence ID" value="OWK16012.1"/>
    <property type="molecule type" value="Genomic_DNA"/>
</dbReference>
<keyword evidence="3" id="KW-1185">Reference proteome</keyword>
<protein>
    <recommendedName>
        <fullName evidence="1">KRAB domain-containing protein</fullName>
    </recommendedName>
</protein>
<proteinExistence type="predicted"/>
<sequence length="127" mass="14007">MEVSVTFDDVAVTFTQEEWGHLDPAQRTLYREVMLETCGLLMSLGCPVPRPELIYQLEHGQELWTVKRDLSGSTCPGPPVLPEDSCVRAQMCPGLQAWVPPTNSVTPVKFGMSLCLHLAEKPGVTPL</sequence>
<dbReference type="GO" id="GO:0006355">
    <property type="term" value="P:regulation of DNA-templated transcription"/>
    <property type="evidence" value="ECO:0007669"/>
    <property type="project" value="InterPro"/>
</dbReference>
<accession>A0A212DCT9</accession>
<evidence type="ECO:0000259" key="1">
    <source>
        <dbReference type="PROSITE" id="PS50805"/>
    </source>
</evidence>
<feature type="domain" description="KRAB" evidence="1">
    <location>
        <begin position="5"/>
        <end position="76"/>
    </location>
</feature>
<comment type="caution">
    <text evidence="2">The sequence shown here is derived from an EMBL/GenBank/DDBJ whole genome shotgun (WGS) entry which is preliminary data.</text>
</comment>
<dbReference type="PROSITE" id="PS50805">
    <property type="entry name" value="KRAB"/>
    <property type="match status" value="1"/>
</dbReference>
<evidence type="ECO:0000313" key="3">
    <source>
        <dbReference type="Proteomes" id="UP000242450"/>
    </source>
</evidence>
<name>A0A212DCT9_CEREH</name>
<dbReference type="InterPro" id="IPR036051">
    <property type="entry name" value="KRAB_dom_sf"/>
</dbReference>